<keyword evidence="3" id="KW-1185">Reference proteome</keyword>
<feature type="domain" description="DUF4166" evidence="1">
    <location>
        <begin position="17"/>
        <end position="175"/>
    </location>
</feature>
<protein>
    <recommendedName>
        <fullName evidence="1">DUF4166 domain-containing protein</fullName>
    </recommendedName>
</protein>
<dbReference type="Proteomes" id="UP000193077">
    <property type="component" value="Unassembled WGS sequence"/>
</dbReference>
<reference evidence="2 3" key="1">
    <citation type="submission" date="2017-03" db="EMBL/GenBank/DDBJ databases">
        <authorList>
            <person name="Afonso C.L."/>
            <person name="Miller P.J."/>
            <person name="Scott M.A."/>
            <person name="Spackman E."/>
            <person name="Goraichik I."/>
            <person name="Dimitrov K.M."/>
            <person name="Suarez D.L."/>
            <person name="Swayne D.E."/>
        </authorList>
    </citation>
    <scope>NUCLEOTIDE SEQUENCE [LARGE SCALE GENOMIC DNA]</scope>
    <source>
        <strain evidence="2 3">CECT 7639</strain>
    </source>
</reference>
<gene>
    <name evidence="2" type="ORF">TRL7639_00540</name>
</gene>
<dbReference type="InterPro" id="IPR025311">
    <property type="entry name" value="DUF4166"/>
</dbReference>
<dbReference type="OrthoDB" id="528778at2"/>
<accession>A0A1Y5RRI1</accession>
<dbReference type="EMBL" id="FWFO01000001">
    <property type="protein sequence ID" value="SLN20991.1"/>
    <property type="molecule type" value="Genomic_DNA"/>
</dbReference>
<evidence type="ECO:0000313" key="2">
    <source>
        <dbReference type="EMBL" id="SLN20991.1"/>
    </source>
</evidence>
<evidence type="ECO:0000259" key="1">
    <source>
        <dbReference type="Pfam" id="PF13761"/>
    </source>
</evidence>
<sequence>MTVLYRRVLGAALDDMPPQLQVLHGSADPRTWSGQAKVLRGAGMLSRLIGWVMRLPPQGDAVPVSVSFIPRDGGEVWQRDFAGHTFTSYQYQAPNAQPGIVQERFGMIDVTVALQNDGDRLALEPMAWAIGPLPLPRSLLPAGQSFEMQIEDRFVFDVEIAMPWVGRIAAYRGWLLPVE</sequence>
<proteinExistence type="predicted"/>
<dbReference type="RefSeq" id="WP_085794246.1">
    <property type="nucleotide sequence ID" value="NZ_FWFO01000001.1"/>
</dbReference>
<evidence type="ECO:0000313" key="3">
    <source>
        <dbReference type="Proteomes" id="UP000193077"/>
    </source>
</evidence>
<name>A0A1Y5RRI1_9RHOB</name>
<dbReference type="Pfam" id="PF13761">
    <property type="entry name" value="DUF4166"/>
    <property type="match status" value="1"/>
</dbReference>
<dbReference type="AlphaFoldDB" id="A0A1Y5RRI1"/>
<organism evidence="2 3">
    <name type="scientific">Falsiruegeria litorea R37</name>
    <dbReference type="NCBI Taxonomy" id="1200284"/>
    <lineage>
        <taxon>Bacteria</taxon>
        <taxon>Pseudomonadati</taxon>
        <taxon>Pseudomonadota</taxon>
        <taxon>Alphaproteobacteria</taxon>
        <taxon>Rhodobacterales</taxon>
        <taxon>Roseobacteraceae</taxon>
        <taxon>Falsiruegeria</taxon>
    </lineage>
</organism>